<dbReference type="GeneID" id="36541861"/>
<feature type="domain" description="Tyrosine specific protein phosphatases" evidence="2">
    <location>
        <begin position="165"/>
        <end position="232"/>
    </location>
</feature>
<gene>
    <name evidence="3" type="ORF">P168DRAFT_25260</name>
</gene>
<dbReference type="GO" id="GO:0005737">
    <property type="term" value="C:cytoplasm"/>
    <property type="evidence" value="ECO:0007669"/>
    <property type="project" value="TreeGrafter"/>
</dbReference>
<name>A0A2I1DG58_ASPC2</name>
<protein>
    <submittedName>
        <fullName evidence="3">Dual specificity protein phosphatase 3</fullName>
    </submittedName>
</protein>
<dbReference type="RefSeq" id="XP_024697451.1">
    <property type="nucleotide sequence ID" value="XM_024834337.1"/>
</dbReference>
<dbReference type="InterPro" id="IPR000387">
    <property type="entry name" value="Tyr_Pase_dom"/>
</dbReference>
<dbReference type="SMART" id="SM00195">
    <property type="entry name" value="DSPc"/>
    <property type="match status" value="1"/>
</dbReference>
<dbReference type="InterPro" id="IPR029021">
    <property type="entry name" value="Prot-tyrosine_phosphatase-like"/>
</dbReference>
<reference evidence="3" key="1">
    <citation type="submission" date="2016-12" db="EMBL/GenBank/DDBJ databases">
        <title>The genomes of Aspergillus section Nigri reveals drivers in fungal speciation.</title>
        <authorList>
            <consortium name="DOE Joint Genome Institute"/>
            <person name="Vesth T.C."/>
            <person name="Nybo J."/>
            <person name="Theobald S."/>
            <person name="Brandl J."/>
            <person name="Frisvad J.C."/>
            <person name="Nielsen K.F."/>
            <person name="Lyhne E.K."/>
            <person name="Kogle M.E."/>
            <person name="Kuo A."/>
            <person name="Riley R."/>
            <person name="Clum A."/>
            <person name="Nolan M."/>
            <person name="Lipzen A."/>
            <person name="Salamov A."/>
            <person name="Henrissat B."/>
            <person name="Wiebenga A."/>
            <person name="De vries R.P."/>
            <person name="Grigoriev I.V."/>
            <person name="Mortensen U.H."/>
            <person name="Andersen M.R."/>
            <person name="Baker S.E."/>
        </authorList>
    </citation>
    <scope>NUCLEOTIDE SEQUENCE</scope>
    <source>
        <strain evidence="3">IBT 28561</strain>
    </source>
</reference>
<dbReference type="AlphaFoldDB" id="A0A2I1DG58"/>
<dbReference type="GO" id="GO:1990444">
    <property type="term" value="F:F-box domain binding"/>
    <property type="evidence" value="ECO:0007669"/>
    <property type="project" value="TreeGrafter"/>
</dbReference>
<keyword evidence="4" id="KW-1185">Reference proteome</keyword>
<evidence type="ECO:0000259" key="2">
    <source>
        <dbReference type="PROSITE" id="PS50056"/>
    </source>
</evidence>
<organism evidence="3 4">
    <name type="scientific">Aspergillus campestris (strain IBT 28561)</name>
    <dbReference type="NCBI Taxonomy" id="1392248"/>
    <lineage>
        <taxon>Eukaryota</taxon>
        <taxon>Fungi</taxon>
        <taxon>Dikarya</taxon>
        <taxon>Ascomycota</taxon>
        <taxon>Pezizomycotina</taxon>
        <taxon>Eurotiomycetes</taxon>
        <taxon>Eurotiomycetidae</taxon>
        <taxon>Eurotiales</taxon>
        <taxon>Aspergillaceae</taxon>
        <taxon>Aspergillus</taxon>
        <taxon>Aspergillus subgen. Circumdati</taxon>
    </lineage>
</organism>
<feature type="compositionally biased region" description="Acidic residues" evidence="1">
    <location>
        <begin position="287"/>
        <end position="305"/>
    </location>
</feature>
<comment type="caution">
    <text evidence="3">The sequence shown here is derived from an EMBL/GenBank/DDBJ whole genome shotgun (WGS) entry which is preliminary data.</text>
</comment>
<dbReference type="OrthoDB" id="10252009at2759"/>
<dbReference type="InterPro" id="IPR052449">
    <property type="entry name" value="STYX-Interacting_Phosphatase"/>
</dbReference>
<evidence type="ECO:0000313" key="4">
    <source>
        <dbReference type="Proteomes" id="UP000234254"/>
    </source>
</evidence>
<sequence>MAFLPRCSEVPMSQQPDSQYVRTHEYTPGSAPVPQPSFSIEIYEQTVAQMEPISPATHYYQEGEFVPPGFFDNVSREIFVLPRTSNDWQYNMRRECQAILPYLYLGPWGCLKDRKKLQAERITLLLGIRDKRLANAGLYSGDKAAADLGIEADTVDILDGQELISELPRIIRRINQHISTPSVARFGPVPDKKVLLFCETGNGLSAFVVIAYLMAMFNLDLAHALQAVHIQRFCIDTDEAMRPLLVSFESILAAKRDVGKATRSDFASPSLAPPSTVAKKRSFADREDVDGVEDGGMDLDLEEDWVPDRRPMAPFQDRAG</sequence>
<dbReference type="CDD" id="cd14498">
    <property type="entry name" value="DSP"/>
    <property type="match status" value="1"/>
</dbReference>
<dbReference type="InterPro" id="IPR020422">
    <property type="entry name" value="TYR_PHOSPHATASE_DUAL_dom"/>
</dbReference>
<dbReference type="EMBL" id="MSFM01000001">
    <property type="protein sequence ID" value="PKY08857.1"/>
    <property type="molecule type" value="Genomic_DNA"/>
</dbReference>
<dbReference type="VEuPathDB" id="FungiDB:P168DRAFT_25260"/>
<evidence type="ECO:0000256" key="1">
    <source>
        <dbReference type="SAM" id="MobiDB-lite"/>
    </source>
</evidence>
<dbReference type="GO" id="GO:0005654">
    <property type="term" value="C:nucleoplasm"/>
    <property type="evidence" value="ECO:0007669"/>
    <property type="project" value="TreeGrafter"/>
</dbReference>
<dbReference type="SUPFAM" id="SSF52799">
    <property type="entry name" value="(Phosphotyrosine protein) phosphatases II"/>
    <property type="match status" value="1"/>
</dbReference>
<dbReference type="Gene3D" id="3.90.190.10">
    <property type="entry name" value="Protein tyrosine phosphatase superfamily"/>
    <property type="match status" value="1"/>
</dbReference>
<proteinExistence type="predicted"/>
<dbReference type="GO" id="GO:0070372">
    <property type="term" value="P:regulation of ERK1 and ERK2 cascade"/>
    <property type="evidence" value="ECO:0007669"/>
    <property type="project" value="TreeGrafter"/>
</dbReference>
<dbReference type="PANTHER" id="PTHR46588:SF1">
    <property type="entry name" value="SERINE_THREONINE_TYROSINE-INTERACTING PROTEIN"/>
    <property type="match status" value="1"/>
</dbReference>
<feature type="region of interest" description="Disordered" evidence="1">
    <location>
        <begin position="264"/>
        <end position="320"/>
    </location>
</feature>
<dbReference type="Proteomes" id="UP000234254">
    <property type="component" value="Unassembled WGS sequence"/>
</dbReference>
<dbReference type="GO" id="GO:0062026">
    <property type="term" value="P:negative regulation of SCF-dependent proteasomal ubiquitin-dependent catabolic process"/>
    <property type="evidence" value="ECO:0007669"/>
    <property type="project" value="TreeGrafter"/>
</dbReference>
<dbReference type="PROSITE" id="PS50056">
    <property type="entry name" value="TYR_PHOSPHATASE_2"/>
    <property type="match status" value="1"/>
</dbReference>
<evidence type="ECO:0000313" key="3">
    <source>
        <dbReference type="EMBL" id="PKY08857.1"/>
    </source>
</evidence>
<accession>A0A2I1DG58</accession>
<dbReference type="PANTHER" id="PTHR46588">
    <property type="entry name" value="SERINE/THREONINE/TYROSINE-INTERACTING PROTEIN"/>
    <property type="match status" value="1"/>
</dbReference>